<dbReference type="InterPro" id="IPR057860">
    <property type="entry name" value="HEAT_RRP12_N"/>
</dbReference>
<dbReference type="Gene3D" id="1.25.10.10">
    <property type="entry name" value="Leucine-rich Repeat Variant"/>
    <property type="match status" value="1"/>
</dbReference>
<evidence type="ECO:0000259" key="6">
    <source>
        <dbReference type="Pfam" id="PF25772"/>
    </source>
</evidence>
<feature type="compositionally biased region" description="Basic residues" evidence="4">
    <location>
        <begin position="1244"/>
        <end position="1256"/>
    </location>
</feature>
<dbReference type="GO" id="GO:0005634">
    <property type="term" value="C:nucleus"/>
    <property type="evidence" value="ECO:0007669"/>
    <property type="project" value="UniProtKB-SubCell"/>
</dbReference>
<feature type="compositionally biased region" description="Polar residues" evidence="4">
    <location>
        <begin position="1046"/>
        <end position="1059"/>
    </location>
</feature>
<evidence type="ECO:0000256" key="4">
    <source>
        <dbReference type="SAM" id="MobiDB-lite"/>
    </source>
</evidence>
<dbReference type="EMBL" id="HBHW01037549">
    <property type="protein sequence ID" value="CAE0060818.1"/>
    <property type="molecule type" value="Transcribed_RNA"/>
</dbReference>
<dbReference type="PANTHER" id="PTHR48287">
    <property type="entry name" value="ARM REPEAT SUPERFAMILY PROTEIN"/>
    <property type="match status" value="1"/>
</dbReference>
<dbReference type="Pfam" id="PF08161">
    <property type="entry name" value="RRP12_HEAT"/>
    <property type="match status" value="1"/>
</dbReference>
<feature type="compositionally biased region" description="Basic and acidic residues" evidence="4">
    <location>
        <begin position="1137"/>
        <end position="1155"/>
    </location>
</feature>
<dbReference type="InterPro" id="IPR052087">
    <property type="entry name" value="RRP12"/>
</dbReference>
<evidence type="ECO:0000256" key="3">
    <source>
        <dbReference type="ARBA" id="ARBA00023242"/>
    </source>
</evidence>
<comment type="subcellular location">
    <subcellularLocation>
        <location evidence="1">Nucleus</location>
    </subcellularLocation>
</comment>
<comment type="similarity">
    <text evidence="2">Belongs to the RRP12 family.</text>
</comment>
<accession>A0A7S3A4V1</accession>
<evidence type="ECO:0008006" key="8">
    <source>
        <dbReference type="Google" id="ProtNLM"/>
    </source>
</evidence>
<dbReference type="InterPro" id="IPR012978">
    <property type="entry name" value="HEAT_RRP12"/>
</dbReference>
<feature type="region of interest" description="Disordered" evidence="4">
    <location>
        <begin position="998"/>
        <end position="1059"/>
    </location>
</feature>
<evidence type="ECO:0000313" key="7">
    <source>
        <dbReference type="EMBL" id="CAE0060818.1"/>
    </source>
</evidence>
<proteinExistence type="inferred from homology"/>
<organism evidence="7">
    <name type="scientific">Rhodosorus marinus</name>
    <dbReference type="NCBI Taxonomy" id="101924"/>
    <lineage>
        <taxon>Eukaryota</taxon>
        <taxon>Rhodophyta</taxon>
        <taxon>Stylonematophyceae</taxon>
        <taxon>Stylonematales</taxon>
        <taxon>Stylonemataceae</taxon>
        <taxon>Rhodosorus</taxon>
    </lineage>
</organism>
<protein>
    <recommendedName>
        <fullName evidence="8">Ribosomal RNA-processing protein 12-like conserved domain-containing protein</fullName>
    </recommendedName>
</protein>
<feature type="domain" description="RRP12 N-terminal HEAT" evidence="6">
    <location>
        <begin position="53"/>
        <end position="210"/>
    </location>
</feature>
<evidence type="ECO:0000259" key="5">
    <source>
        <dbReference type="Pfam" id="PF08161"/>
    </source>
</evidence>
<keyword evidence="3" id="KW-0539">Nucleus</keyword>
<feature type="region of interest" description="Disordered" evidence="4">
    <location>
        <begin position="1111"/>
        <end position="1188"/>
    </location>
</feature>
<gene>
    <name evidence="7" type="ORF">RMAR00112_LOCUS28884</name>
</gene>
<evidence type="ECO:0000256" key="2">
    <source>
        <dbReference type="ARBA" id="ARBA00007690"/>
    </source>
</evidence>
<feature type="domain" description="RRP12 HEAT" evidence="5">
    <location>
        <begin position="393"/>
        <end position="614"/>
    </location>
</feature>
<dbReference type="InterPro" id="IPR011989">
    <property type="entry name" value="ARM-like"/>
</dbReference>
<sequence length="1256" mass="136872">MASYSGAVEDLRGSLPILKRSSEGLPDDPDIGKELVPEFLQSEHLGGKKCSLERRKRLKEAVAIVKECVDNSGFNDYSATAYMVATVLTLEELLKKAKNGNVGADKALDMVSDMGHVLSLTVQEARTAVIRTKWKDILSIATRALDLASGDEVFCRGFCSTTASIISVVDSMSWKSPQIIGAYRQLLLFGIDQRSRVQHRAKTALTALYNGPRAENISIRLSRSNAAFLITALGDSQYNPIRTISLAYVIGMGLNRKDTHKVALAVINLAKSSQPAVSAALLEYVPTLILNVEFVAGEEDQEVTSSLSEEEALEVAKLLASFPVSKVEDAEGISACVAAFSASATALYSVSGSSADYTAKFCSLSIDLLRTVANPSAEIQRIASAMEQLVSLQAGQRSSEVLSALEGLLSYQFQPYWKHILQPLALMYQSQVYLDEIPFDDFTRSISIVVEKYGQLTDEDLQGPLENLIISLLRGGGGEIALTAAQFELNQDTRVNNSWLMPLICNHLRGGKLATFANRILPIYKKLMERAKSEEEEGSPVASKNTTIVAMQVWSSLCGFCNDPTDLYEQIMGVGSLIAPNLNAEDPTVKHFAVKALRNLAQSAGNSLPVEKDKKTYARFLKNILPSLLKGTQASSVQKREEHLACITDCLAASHSDSAIASNFLKKALKNVLEYSSGNVQGSDSAQSSLDIAMAIAKSYALEKDSSELLLFYKTLLPHLKDPSDTAIQKKAYKALAQFLQLELVSVPDDLVAQLEEAADSTGVGSKASRLFCIQILLEKLLVESLYESTCRFIVEIILYSRDASMKTRDHANKALLAVARRFYNVFPAADDSEGQFAGSGIARFLNLLCAGLAGRNDGMIAATLMVIARVIYEFRAEIRLDESLGKRVTALFTDTESMPIQPGPVTLLLQGESREVIRASVGLIKVATVVLDEEQLTSISGSVIPPLMNVADDSKKDLRLRVRVIVERMLRKCDPEVVERAFPVEYMKFLSNIRKQQARKSKRKKNPESGLSGFDQALGGSEGEHEAAESDLQTKTDRQTMKSRAMTTKTGRSTTAASLLSRAPTRLSFATDFLDGRNREVKDIGSRLRLKDDGDLLAENAASLVSKKDLMKRKRKSDDILDGEPGSDTEGYIVGDDGRPIFRESESESEKADSGSDEVDLDSAAAAQSQRMRGGGRQNAKKRGAISLKGLNLGEEFKSRKGHGDVKRKARPDPYAYVPLAPGAFASVGGGKRNGSAIAKVHSGTRRTQKRQRKS</sequence>
<dbReference type="SUPFAM" id="SSF48371">
    <property type="entry name" value="ARM repeat"/>
    <property type="match status" value="2"/>
</dbReference>
<name>A0A7S3A4V1_9RHOD</name>
<feature type="region of interest" description="Disordered" evidence="4">
    <location>
        <begin position="1226"/>
        <end position="1256"/>
    </location>
</feature>
<dbReference type="InterPro" id="IPR016024">
    <property type="entry name" value="ARM-type_fold"/>
</dbReference>
<dbReference type="AlphaFoldDB" id="A0A7S3A4V1"/>
<evidence type="ECO:0000256" key="1">
    <source>
        <dbReference type="ARBA" id="ARBA00004123"/>
    </source>
</evidence>
<reference evidence="7" key="1">
    <citation type="submission" date="2021-01" db="EMBL/GenBank/DDBJ databases">
        <authorList>
            <person name="Corre E."/>
            <person name="Pelletier E."/>
            <person name="Niang G."/>
            <person name="Scheremetjew M."/>
            <person name="Finn R."/>
            <person name="Kale V."/>
            <person name="Holt S."/>
            <person name="Cochrane G."/>
            <person name="Meng A."/>
            <person name="Brown T."/>
            <person name="Cohen L."/>
        </authorList>
    </citation>
    <scope>NUCLEOTIDE SEQUENCE</scope>
    <source>
        <strain evidence="7">CCMP 769</strain>
    </source>
</reference>
<dbReference type="Pfam" id="PF25772">
    <property type="entry name" value="HEAT_RRP12_N"/>
    <property type="match status" value="1"/>
</dbReference>
<feature type="compositionally biased region" description="Basic and acidic residues" evidence="4">
    <location>
        <begin position="1023"/>
        <end position="1041"/>
    </location>
</feature>
<dbReference type="PANTHER" id="PTHR48287:SF1">
    <property type="entry name" value="ARM REPEAT SUPERFAMILY PROTEIN"/>
    <property type="match status" value="1"/>
</dbReference>